<keyword evidence="1" id="KW-0812">Transmembrane</keyword>
<evidence type="ECO:0000259" key="2">
    <source>
        <dbReference type="Pfam" id="PF04536"/>
    </source>
</evidence>
<dbReference type="OrthoDB" id="9810918at2"/>
<feature type="domain" description="TPM" evidence="2">
    <location>
        <begin position="34"/>
        <end position="156"/>
    </location>
</feature>
<dbReference type="PANTHER" id="PTHR30373">
    <property type="entry name" value="UPF0603 PROTEIN YGCG"/>
    <property type="match status" value="1"/>
</dbReference>
<evidence type="ECO:0000256" key="1">
    <source>
        <dbReference type="SAM" id="Phobius"/>
    </source>
</evidence>
<gene>
    <name evidence="3" type="ORF">PATL70BA_1127</name>
</gene>
<accession>A0A3P7RWC8</accession>
<feature type="transmembrane region" description="Helical" evidence="1">
    <location>
        <begin position="188"/>
        <end position="209"/>
    </location>
</feature>
<evidence type="ECO:0000313" key="3">
    <source>
        <dbReference type="EMBL" id="VDN47002.1"/>
    </source>
</evidence>
<keyword evidence="4" id="KW-1185">Reference proteome</keyword>
<reference evidence="3 4" key="1">
    <citation type="submission" date="2018-09" db="EMBL/GenBank/DDBJ databases">
        <authorList>
            <person name="Postec A."/>
        </authorList>
    </citation>
    <scope>NUCLEOTIDE SEQUENCE [LARGE SCALE GENOMIC DNA]</scope>
    <source>
        <strain evidence="3">70B-A</strain>
    </source>
</reference>
<dbReference type="Proteomes" id="UP000279029">
    <property type="component" value="Chromosome"/>
</dbReference>
<dbReference type="RefSeq" id="WP_125136409.1">
    <property type="nucleotide sequence ID" value="NZ_LR130778.1"/>
</dbReference>
<proteinExistence type="predicted"/>
<dbReference type="AlphaFoldDB" id="A0A3P7RWC8"/>
<protein>
    <recommendedName>
        <fullName evidence="2">TPM domain-containing protein</fullName>
    </recommendedName>
</protein>
<organism evidence="3 4">
    <name type="scientific">Petrocella atlantisensis</name>
    <dbReference type="NCBI Taxonomy" id="2173034"/>
    <lineage>
        <taxon>Bacteria</taxon>
        <taxon>Bacillati</taxon>
        <taxon>Bacillota</taxon>
        <taxon>Clostridia</taxon>
        <taxon>Lachnospirales</taxon>
        <taxon>Vallitaleaceae</taxon>
        <taxon>Petrocella</taxon>
    </lineage>
</organism>
<dbReference type="Gene3D" id="3.10.310.50">
    <property type="match status" value="1"/>
</dbReference>
<sequence length="251" mass="27327">MKKTIAALFILTMLLSMSVIYGQSYPSHTPEFYVNDYAGILSAETEEAIMKVSVPLAQETGAQIVVVTVDSLEGQDIESYALNLFREWGIGDATKNNGLLLLVSLNDRQSRIEVGYGLEGALNDAKTGRIQDDYLIGHFQEGNYDAGVIGTYLKLAEEVYIEYDLDEATITDQNVYYKPGTEEEEGKLTIFHVILIIIGIMLMMLDLIFNRGRITRVVLYMIVRNSGRGGGGGGFGGGGGRSGGGGSSRGW</sequence>
<evidence type="ECO:0000313" key="4">
    <source>
        <dbReference type="Proteomes" id="UP000279029"/>
    </source>
</evidence>
<keyword evidence="1" id="KW-0472">Membrane</keyword>
<dbReference type="Pfam" id="PF04536">
    <property type="entry name" value="TPM_phosphatase"/>
    <property type="match status" value="1"/>
</dbReference>
<dbReference type="EMBL" id="LR130778">
    <property type="protein sequence ID" value="VDN47002.1"/>
    <property type="molecule type" value="Genomic_DNA"/>
</dbReference>
<dbReference type="PANTHER" id="PTHR30373:SF2">
    <property type="entry name" value="UPF0603 PROTEIN YGCG"/>
    <property type="match status" value="1"/>
</dbReference>
<keyword evidence="1" id="KW-1133">Transmembrane helix</keyword>
<name>A0A3P7RWC8_9FIRM</name>
<dbReference type="KEGG" id="cbar:PATL70BA_1127"/>
<dbReference type="InterPro" id="IPR007621">
    <property type="entry name" value="TPM_dom"/>
</dbReference>